<comment type="caution">
    <text evidence="1">The sequence shown here is derived from an EMBL/GenBank/DDBJ whole genome shotgun (WGS) entry which is preliminary data.</text>
</comment>
<proteinExistence type="predicted"/>
<dbReference type="EMBL" id="BQXH01000008">
    <property type="protein sequence ID" value="GKS81364.1"/>
    <property type="molecule type" value="Genomic_DNA"/>
</dbReference>
<gene>
    <name evidence="1" type="ORF">LPAF129_10500</name>
</gene>
<reference evidence="1" key="1">
    <citation type="journal article" date="2022" name="Int. J. Syst. Evol. Microbiol.">
        <title>A novel species of lactic acid bacteria, Ligilactobacillus pabuli sp. nov., isolated from alfalfa silage.</title>
        <authorList>
            <person name="Tohno M."/>
            <person name="Tanizawa Y."/>
            <person name="Sawada H."/>
            <person name="Sakamoto M."/>
            <person name="Ohkuma M."/>
            <person name="Kobayashi H."/>
        </authorList>
    </citation>
    <scope>NUCLEOTIDE SEQUENCE</scope>
    <source>
        <strain evidence="1">AF129</strain>
    </source>
</reference>
<sequence length="63" mass="7521">MFRKYSLTKPSECIISFPTVLDIPLECGYIIVNDNNILVYQNFKNKFYKEDFSMVKLLDDYQN</sequence>
<evidence type="ECO:0000313" key="1">
    <source>
        <dbReference type="EMBL" id="GKS81364.1"/>
    </source>
</evidence>
<name>A0ABQ5JH99_9LACO</name>
<keyword evidence="2" id="KW-1185">Reference proteome</keyword>
<accession>A0ABQ5JH99</accession>
<protein>
    <submittedName>
        <fullName evidence="1">Uncharacterized protein</fullName>
    </submittedName>
</protein>
<evidence type="ECO:0000313" key="2">
    <source>
        <dbReference type="Proteomes" id="UP001055149"/>
    </source>
</evidence>
<dbReference type="Proteomes" id="UP001055149">
    <property type="component" value="Unassembled WGS sequence"/>
</dbReference>
<organism evidence="1 2">
    <name type="scientific">Ligilactobacillus pabuli</name>
    <dbReference type="NCBI Taxonomy" id="2886039"/>
    <lineage>
        <taxon>Bacteria</taxon>
        <taxon>Bacillati</taxon>
        <taxon>Bacillota</taxon>
        <taxon>Bacilli</taxon>
        <taxon>Lactobacillales</taxon>
        <taxon>Lactobacillaceae</taxon>
        <taxon>Ligilactobacillus</taxon>
    </lineage>
</organism>